<accession>A0A3P7EG90</accession>
<keyword evidence="1" id="KW-1133">Transmembrane helix</keyword>
<dbReference type="Pfam" id="PF00024">
    <property type="entry name" value="PAN_1"/>
    <property type="match status" value="4"/>
</dbReference>
<feature type="transmembrane region" description="Helical" evidence="1">
    <location>
        <begin position="819"/>
        <end position="838"/>
    </location>
</feature>
<dbReference type="Proteomes" id="UP000270924">
    <property type="component" value="Unassembled WGS sequence"/>
</dbReference>
<dbReference type="EMBL" id="UYWW01012272">
    <property type="protein sequence ID" value="VDM20213.1"/>
    <property type="molecule type" value="Genomic_DNA"/>
</dbReference>
<evidence type="ECO:0008006" key="6">
    <source>
        <dbReference type="Google" id="ProtNLM"/>
    </source>
</evidence>
<feature type="domain" description="Apple" evidence="2">
    <location>
        <begin position="3"/>
        <end position="91"/>
    </location>
</feature>
<feature type="domain" description="Apple" evidence="2">
    <location>
        <begin position="98"/>
        <end position="185"/>
    </location>
</feature>
<keyword evidence="5" id="KW-1185">Reference proteome</keyword>
<organism evidence="4 5">
    <name type="scientific">Wuchereria bancrofti</name>
    <dbReference type="NCBI Taxonomy" id="6293"/>
    <lineage>
        <taxon>Eukaryota</taxon>
        <taxon>Metazoa</taxon>
        <taxon>Ecdysozoa</taxon>
        <taxon>Nematoda</taxon>
        <taxon>Chromadorea</taxon>
        <taxon>Rhabditida</taxon>
        <taxon>Spirurina</taxon>
        <taxon>Spiruromorpha</taxon>
        <taxon>Filarioidea</taxon>
        <taxon>Onchocercidae</taxon>
        <taxon>Wuchereria</taxon>
    </lineage>
</organism>
<dbReference type="SMART" id="SM00241">
    <property type="entry name" value="ZP"/>
    <property type="match status" value="1"/>
</dbReference>
<evidence type="ECO:0000259" key="2">
    <source>
        <dbReference type="PROSITE" id="PS50948"/>
    </source>
</evidence>
<evidence type="ECO:0000259" key="3">
    <source>
        <dbReference type="PROSITE" id="PS51034"/>
    </source>
</evidence>
<evidence type="ECO:0000313" key="5">
    <source>
        <dbReference type="Proteomes" id="UP000270924"/>
    </source>
</evidence>
<dbReference type="PANTHER" id="PTHR47327">
    <property type="entry name" value="FI18240P1-RELATED"/>
    <property type="match status" value="1"/>
</dbReference>
<dbReference type="AlphaFoldDB" id="A0A3P7EG90"/>
<proteinExistence type="predicted"/>
<gene>
    <name evidence="4" type="ORF">WBA_LOCUS11106</name>
</gene>
<dbReference type="CDD" id="cd01099">
    <property type="entry name" value="PAN_AP_HGF"/>
    <property type="match status" value="2"/>
</dbReference>
<reference evidence="4 5" key="1">
    <citation type="submission" date="2018-11" db="EMBL/GenBank/DDBJ databases">
        <authorList>
            <consortium name="Pathogen Informatics"/>
        </authorList>
    </citation>
    <scope>NUCLEOTIDE SEQUENCE [LARGE SCALE GENOMIC DNA]</scope>
</reference>
<dbReference type="SUPFAM" id="SSF57414">
    <property type="entry name" value="Hairpin loop containing domain-like"/>
    <property type="match status" value="3"/>
</dbReference>
<evidence type="ECO:0000313" key="4">
    <source>
        <dbReference type="EMBL" id="VDM20213.1"/>
    </source>
</evidence>
<dbReference type="OMA" id="TGECILN"/>
<dbReference type="PROSITE" id="PS51034">
    <property type="entry name" value="ZP_2"/>
    <property type="match status" value="1"/>
</dbReference>
<keyword evidence="1" id="KW-0812">Transmembrane</keyword>
<feature type="domain" description="Apple" evidence="2">
    <location>
        <begin position="281"/>
        <end position="359"/>
    </location>
</feature>
<feature type="transmembrane region" description="Helical" evidence="1">
    <location>
        <begin position="746"/>
        <end position="767"/>
    </location>
</feature>
<protein>
    <recommendedName>
        <fullName evidence="6">PAN domain-containing protein</fullName>
    </recommendedName>
</protein>
<feature type="domain" description="ZP" evidence="3">
    <location>
        <begin position="393"/>
        <end position="670"/>
    </location>
</feature>
<keyword evidence="1" id="KW-0472">Membrane</keyword>
<dbReference type="InterPro" id="IPR052774">
    <property type="entry name" value="Celegans_DevNeuronal_Protein"/>
</dbReference>
<dbReference type="SMART" id="SM00473">
    <property type="entry name" value="PAN_AP"/>
    <property type="match status" value="4"/>
</dbReference>
<dbReference type="InterPro" id="IPR003609">
    <property type="entry name" value="Pan_app"/>
</dbReference>
<dbReference type="OrthoDB" id="5775605at2759"/>
<sequence length="871" mass="99894">MKCSSRNKIIYVRSEGYYSTEREQAVFKDLTLSECADRCTFKIQGVNCTSFEYDAIQLRCVLKEGYGNMMSDGSMLPLKTLRNISLFQQLCLPEEHICPSPYIFERLPRHVLMGIAKEVMQVGSIEECLNMCLAAKMIIEIECRSVMYYYDTGECILNDENRATSTGMITNDTMDMRVDYFENTCFDVQCSTDFTAHWVKVGRFTISGDKSNLVMKQENKIDDQRFPCKLYAYNENRMTCHLTSESGLIHSTTFDDNQKIYDDSEKYDYYEKICLKGLMRCQDSSFEHVANHALLNIGNKVITTSMTSCLEICLRSGKQCSSVMFFKDKDECVLSKRSQYSSNEQLRYFPEVDYFDNVCDYRVAINVSLENKIIEISTPIPAMHRQLNELETECGAAGILISVLFSKPTVGAIFIKDHFATCRSEFNNAMNATMEIALSTLRQDNPPCPGYETVPFINPSTWSFIVVVQKNGLGIPGLMTDEDRVFNITCDYSNGQTTNDSAEDSILLQDVSRDWLSTTSSNDVRLTVFRGDQPVSTAVMGEELEMRWTVMQDRMDNIGLFVNRCIAERLDGTPPLPPPLTLIADGQVLFTRCHSYHFFSKLFHTLDKCIDSKVSRLLMQHPITQFDGGLRTKIKVFRFDGSRRVRILCSVDICIEECLPVTCDKEVNGSLTNRDKKKRETFAFPTQQTSHQRIKREIIIGTFTIVEENGDLVVNENVTKIDEQSLNENMVPLQFPDDNQFCVQNFLFFILIAVTLILLTTQIFLLCKYMWLKTQEPVSSGNERNCNITSTPQHVYFGHEECCPAEPRLTLSKIIRQKFVFLLLICFSYRFSPFQLYFCILQMTIKKVITIIKGSRTQNEDTNGRRRVFVT</sequence>
<dbReference type="PROSITE" id="PS50948">
    <property type="entry name" value="PAN"/>
    <property type="match status" value="3"/>
</dbReference>
<dbReference type="PANTHER" id="PTHR47327:SF18">
    <property type="entry name" value="PAN DOMAIN PROTEIN"/>
    <property type="match status" value="1"/>
</dbReference>
<name>A0A3P7EG90_WUCBA</name>
<dbReference type="InParanoid" id="A0A3P7EG90"/>
<dbReference type="InterPro" id="IPR001507">
    <property type="entry name" value="ZP_dom"/>
</dbReference>
<dbReference type="Gene3D" id="3.50.4.10">
    <property type="entry name" value="Hepatocyte Growth Factor"/>
    <property type="match status" value="3"/>
</dbReference>
<dbReference type="GO" id="GO:0009653">
    <property type="term" value="P:anatomical structure morphogenesis"/>
    <property type="evidence" value="ECO:0007669"/>
    <property type="project" value="TreeGrafter"/>
</dbReference>
<evidence type="ECO:0000256" key="1">
    <source>
        <dbReference type="SAM" id="Phobius"/>
    </source>
</evidence>